<proteinExistence type="predicted"/>
<accession>A0A0F9LIC9</accession>
<reference evidence="2" key="1">
    <citation type="journal article" date="2015" name="Nature">
        <title>Complex archaea that bridge the gap between prokaryotes and eukaryotes.</title>
        <authorList>
            <person name="Spang A."/>
            <person name="Saw J.H."/>
            <person name="Jorgensen S.L."/>
            <person name="Zaremba-Niedzwiedzka K."/>
            <person name="Martijn J."/>
            <person name="Lind A.E."/>
            <person name="van Eijk R."/>
            <person name="Schleper C."/>
            <person name="Guy L."/>
            <person name="Ettema T.J."/>
        </authorList>
    </citation>
    <scope>NUCLEOTIDE SEQUENCE</scope>
</reference>
<dbReference type="AlphaFoldDB" id="A0A0F9LIC9"/>
<dbReference type="EMBL" id="LAZR01006299">
    <property type="protein sequence ID" value="KKM93193.1"/>
    <property type="molecule type" value="Genomic_DNA"/>
</dbReference>
<sequence>MNFDKYLEMQKNYYDKDASKWSLDNKNPVVGNYHKHNKWNDYDTFLFKEFDTTDMIALDYGTGPGRNIIKFNNRFKKIDGVDIGEVNLKNARINLDDAGITDSNLFLTDGQTIPTESNVYDVVFSVICFQHICCHSIRYAILEEIYRVLKMNGKICFQMGYGGRADESKVYKFIPKRELKVCSYYDNIVDAISTNGRHDVTIMNENDVKYDLEKIGFINFMFDIRATGPGDSHKNWIFIQAEK</sequence>
<dbReference type="SUPFAM" id="SSF53335">
    <property type="entry name" value="S-adenosyl-L-methionine-dependent methyltransferases"/>
    <property type="match status" value="1"/>
</dbReference>
<comment type="caution">
    <text evidence="2">The sequence shown here is derived from an EMBL/GenBank/DDBJ whole genome shotgun (WGS) entry which is preliminary data.</text>
</comment>
<dbReference type="CDD" id="cd02440">
    <property type="entry name" value="AdoMet_MTases"/>
    <property type="match status" value="1"/>
</dbReference>
<evidence type="ECO:0000313" key="2">
    <source>
        <dbReference type="EMBL" id="KKM93193.1"/>
    </source>
</evidence>
<name>A0A0F9LIC9_9ZZZZ</name>
<dbReference type="GO" id="GO:0008757">
    <property type="term" value="F:S-adenosylmethionine-dependent methyltransferase activity"/>
    <property type="evidence" value="ECO:0007669"/>
    <property type="project" value="InterPro"/>
</dbReference>
<dbReference type="Pfam" id="PF08241">
    <property type="entry name" value="Methyltransf_11"/>
    <property type="match status" value="1"/>
</dbReference>
<feature type="domain" description="Methyltransferase type 11" evidence="1">
    <location>
        <begin position="58"/>
        <end position="157"/>
    </location>
</feature>
<protein>
    <recommendedName>
        <fullName evidence="1">Methyltransferase type 11 domain-containing protein</fullName>
    </recommendedName>
</protein>
<dbReference type="InterPro" id="IPR013216">
    <property type="entry name" value="Methyltransf_11"/>
</dbReference>
<organism evidence="2">
    <name type="scientific">marine sediment metagenome</name>
    <dbReference type="NCBI Taxonomy" id="412755"/>
    <lineage>
        <taxon>unclassified sequences</taxon>
        <taxon>metagenomes</taxon>
        <taxon>ecological metagenomes</taxon>
    </lineage>
</organism>
<dbReference type="InterPro" id="IPR029063">
    <property type="entry name" value="SAM-dependent_MTases_sf"/>
</dbReference>
<gene>
    <name evidence="2" type="ORF">LCGC14_1210880</name>
</gene>
<evidence type="ECO:0000259" key="1">
    <source>
        <dbReference type="Pfam" id="PF08241"/>
    </source>
</evidence>
<dbReference type="Gene3D" id="3.40.50.150">
    <property type="entry name" value="Vaccinia Virus protein VP39"/>
    <property type="match status" value="1"/>
</dbReference>